<evidence type="ECO:0000313" key="8">
    <source>
        <dbReference type="EMBL" id="URJ49925.1"/>
    </source>
</evidence>
<protein>
    <submittedName>
        <fullName evidence="8">Multidrug efflux SMR transporter</fullName>
    </submittedName>
</protein>
<dbReference type="AlphaFoldDB" id="A0A074LC32"/>
<evidence type="ECO:0000256" key="1">
    <source>
        <dbReference type="ARBA" id="ARBA00004651"/>
    </source>
</evidence>
<keyword evidence="6" id="KW-0472">Membrane</keyword>
<keyword evidence="3" id="KW-1003">Cell membrane</keyword>
<dbReference type="Gene3D" id="1.10.3730.20">
    <property type="match status" value="1"/>
</dbReference>
<dbReference type="Pfam" id="PF00893">
    <property type="entry name" value="Multi_Drug_Res"/>
    <property type="match status" value="1"/>
</dbReference>
<keyword evidence="4 7" id="KW-0812">Transmembrane</keyword>
<organism evidence="8 9">
    <name type="scientific">Paenibacillus polymyxa</name>
    <name type="common">Bacillus polymyxa</name>
    <dbReference type="NCBI Taxonomy" id="1406"/>
    <lineage>
        <taxon>Bacteria</taxon>
        <taxon>Bacillati</taxon>
        <taxon>Bacillota</taxon>
        <taxon>Bacilli</taxon>
        <taxon>Bacillales</taxon>
        <taxon>Paenibacillaceae</taxon>
        <taxon>Paenibacillus</taxon>
    </lineage>
</organism>
<dbReference type="PANTHER" id="PTHR30561:SF7">
    <property type="entry name" value="GUANIDINIUM EFFLUX SYSTEM SUBUNIT GDNC-RELATED"/>
    <property type="match status" value="1"/>
</dbReference>
<dbReference type="SUPFAM" id="SSF103481">
    <property type="entry name" value="Multidrug resistance efflux transporter EmrE"/>
    <property type="match status" value="1"/>
</dbReference>
<reference evidence="8" key="1">
    <citation type="submission" date="2022-11" db="EMBL/GenBank/DDBJ databases">
        <authorList>
            <person name="Vasilchenko N.G."/>
            <person name="Prazdnova E.V."/>
            <person name="Gorovtsov A.V."/>
            <person name="Chistyakov V.A."/>
            <person name="Pak M.L."/>
        </authorList>
    </citation>
    <scope>NUCLEOTIDE SEQUENCE</scope>
    <source>
        <strain evidence="8">R 4.5</strain>
    </source>
</reference>
<dbReference type="InterPro" id="IPR000390">
    <property type="entry name" value="Small_drug/metabolite_transptr"/>
</dbReference>
<dbReference type="RefSeq" id="WP_039271586.1">
    <property type="nucleotide sequence ID" value="NZ_CP015423.1"/>
</dbReference>
<keyword evidence="2" id="KW-0813">Transport</keyword>
<evidence type="ECO:0000313" key="9">
    <source>
        <dbReference type="Proteomes" id="UP001055784"/>
    </source>
</evidence>
<dbReference type="InterPro" id="IPR045324">
    <property type="entry name" value="Small_multidrug_res"/>
</dbReference>
<dbReference type="PANTHER" id="PTHR30561">
    <property type="entry name" value="SMR FAMILY PROTON-DEPENDENT DRUG EFFLUX TRANSPORTER SUGE"/>
    <property type="match status" value="1"/>
</dbReference>
<dbReference type="EMBL" id="CP097770">
    <property type="protein sequence ID" value="URJ49925.1"/>
    <property type="molecule type" value="Genomic_DNA"/>
</dbReference>
<evidence type="ECO:0000256" key="2">
    <source>
        <dbReference type="ARBA" id="ARBA00022448"/>
    </source>
</evidence>
<evidence type="ECO:0000256" key="5">
    <source>
        <dbReference type="ARBA" id="ARBA00022989"/>
    </source>
</evidence>
<evidence type="ECO:0000256" key="3">
    <source>
        <dbReference type="ARBA" id="ARBA00022475"/>
    </source>
</evidence>
<comment type="subcellular location">
    <subcellularLocation>
        <location evidence="1 7">Cell membrane</location>
        <topology evidence="1 7">Multi-pass membrane protein</topology>
    </subcellularLocation>
</comment>
<evidence type="ECO:0000256" key="4">
    <source>
        <dbReference type="ARBA" id="ARBA00022692"/>
    </source>
</evidence>
<keyword evidence="5" id="KW-1133">Transmembrane helix</keyword>
<dbReference type="InterPro" id="IPR037185">
    <property type="entry name" value="EmrE-like"/>
</dbReference>
<evidence type="ECO:0000256" key="6">
    <source>
        <dbReference type="ARBA" id="ARBA00023136"/>
    </source>
</evidence>
<gene>
    <name evidence="8" type="ORF">MF626_004339</name>
</gene>
<comment type="similarity">
    <text evidence="7">Belongs to the drug/metabolite transporter (DMT) superfamily. Small multidrug resistance (SMR) (TC 2.A.7.1) family.</text>
</comment>
<dbReference type="Proteomes" id="UP001055784">
    <property type="component" value="Chromosome"/>
</dbReference>
<proteinExistence type="inferred from homology"/>
<dbReference type="GO" id="GO:0022857">
    <property type="term" value="F:transmembrane transporter activity"/>
    <property type="evidence" value="ECO:0007669"/>
    <property type="project" value="InterPro"/>
</dbReference>
<evidence type="ECO:0000256" key="7">
    <source>
        <dbReference type="RuleBase" id="RU003942"/>
    </source>
</evidence>
<dbReference type="GO" id="GO:0005886">
    <property type="term" value="C:plasma membrane"/>
    <property type="evidence" value="ECO:0007669"/>
    <property type="project" value="UniProtKB-SubCell"/>
</dbReference>
<sequence>MNRSWIYVFVGGLIEVVWVSGLKHADSILAWIVTVLAVVASFYLIMKAANRLPVGTVYAVFTGLGTGGTVVGEMLLFGEPFQWSKTLLIALLLAGVVGLKLVTDRDVQEGSGA</sequence>
<name>A0A074LC32_PAEPO</name>
<accession>A0A074LC32</accession>
<dbReference type="FunFam" id="1.10.3730.20:FF:000001">
    <property type="entry name" value="Quaternary ammonium compound resistance transporter SugE"/>
    <property type="match status" value="1"/>
</dbReference>